<dbReference type="AlphaFoldDB" id="A0A835U7Y9"/>
<comment type="caution">
    <text evidence="1">The sequence shown here is derived from an EMBL/GenBank/DDBJ whole genome shotgun (WGS) entry which is preliminary data.</text>
</comment>
<sequence>MAAGCSRATGYACGRLRDQRRGVADESTEQEVPQEAGLCRYRFRKPVAGGWLKSRKRLGRCRSVLHCLSPGGVKEEDLAMRLGRTAMYNRRRLRKQ</sequence>
<keyword evidence="3" id="KW-1185">Reference proteome</keyword>
<evidence type="ECO:0000313" key="2">
    <source>
        <dbReference type="EMBL" id="KAG0454053.1"/>
    </source>
</evidence>
<evidence type="ECO:0000313" key="1">
    <source>
        <dbReference type="EMBL" id="KAG0452994.1"/>
    </source>
</evidence>
<dbReference type="Proteomes" id="UP000636800">
    <property type="component" value="Unassembled WGS sequence"/>
</dbReference>
<accession>A0A835U7Y9</accession>
<gene>
    <name evidence="2" type="ORF">HPP92_025357</name>
    <name evidence="1" type="ORF">HPP92_025658</name>
</gene>
<organism evidence="1 3">
    <name type="scientific">Vanilla planifolia</name>
    <name type="common">Vanilla</name>
    <dbReference type="NCBI Taxonomy" id="51239"/>
    <lineage>
        <taxon>Eukaryota</taxon>
        <taxon>Viridiplantae</taxon>
        <taxon>Streptophyta</taxon>
        <taxon>Embryophyta</taxon>
        <taxon>Tracheophyta</taxon>
        <taxon>Spermatophyta</taxon>
        <taxon>Magnoliopsida</taxon>
        <taxon>Liliopsida</taxon>
        <taxon>Asparagales</taxon>
        <taxon>Orchidaceae</taxon>
        <taxon>Vanilloideae</taxon>
        <taxon>Vanilleae</taxon>
        <taxon>Vanilla</taxon>
    </lineage>
</organism>
<dbReference type="EMBL" id="JADCNM010000014">
    <property type="protein sequence ID" value="KAG0454053.1"/>
    <property type="molecule type" value="Genomic_DNA"/>
</dbReference>
<evidence type="ECO:0000313" key="3">
    <source>
        <dbReference type="Proteomes" id="UP000636800"/>
    </source>
</evidence>
<evidence type="ECO:0000313" key="4">
    <source>
        <dbReference type="Proteomes" id="UP000639772"/>
    </source>
</evidence>
<dbReference type="EMBL" id="JADCNL010000014">
    <property type="protein sequence ID" value="KAG0452994.1"/>
    <property type="molecule type" value="Genomic_DNA"/>
</dbReference>
<protein>
    <submittedName>
        <fullName evidence="1">Uncharacterized protein</fullName>
    </submittedName>
</protein>
<name>A0A835U7Y9_VANPL</name>
<reference evidence="3 4" key="1">
    <citation type="journal article" date="2020" name="Nat. Food">
        <title>A phased Vanilla planifolia genome enables genetic improvement of flavour and production.</title>
        <authorList>
            <person name="Hasing T."/>
            <person name="Tang H."/>
            <person name="Brym M."/>
            <person name="Khazi F."/>
            <person name="Huang T."/>
            <person name="Chambers A.H."/>
        </authorList>
    </citation>
    <scope>NUCLEOTIDE SEQUENCE [LARGE SCALE GENOMIC DNA]</scope>
    <source>
        <tissue evidence="1">Leaf</tissue>
    </source>
</reference>
<proteinExistence type="predicted"/>
<dbReference type="Proteomes" id="UP000639772">
    <property type="component" value="Unassembled WGS sequence"/>
</dbReference>